<name>A0A7X6L1C0_9NOCA</name>
<evidence type="ECO:0000313" key="3">
    <source>
        <dbReference type="EMBL" id="NKY25908.1"/>
    </source>
</evidence>
<reference evidence="3 4" key="1">
    <citation type="submission" date="2020-04" db="EMBL/GenBank/DDBJ databases">
        <title>MicrobeNet Type strains.</title>
        <authorList>
            <person name="Nicholson A.C."/>
        </authorList>
    </citation>
    <scope>NUCLEOTIDE SEQUENCE [LARGE SCALE GENOMIC DNA]</scope>
    <source>
        <strain evidence="3 4">DSM 44956</strain>
    </source>
</reference>
<gene>
    <name evidence="3" type="ORF">HGB38_06680</name>
</gene>
<dbReference type="Proteomes" id="UP000540698">
    <property type="component" value="Unassembled WGS sequence"/>
</dbReference>
<evidence type="ECO:0000256" key="2">
    <source>
        <dbReference type="SAM" id="SignalP"/>
    </source>
</evidence>
<evidence type="ECO:0000313" key="4">
    <source>
        <dbReference type="Proteomes" id="UP000540698"/>
    </source>
</evidence>
<organism evidence="3 4">
    <name type="scientific">Nocardia gamkensis</name>
    <dbReference type="NCBI Taxonomy" id="352869"/>
    <lineage>
        <taxon>Bacteria</taxon>
        <taxon>Bacillati</taxon>
        <taxon>Actinomycetota</taxon>
        <taxon>Actinomycetes</taxon>
        <taxon>Mycobacteriales</taxon>
        <taxon>Nocardiaceae</taxon>
        <taxon>Nocardia</taxon>
    </lineage>
</organism>
<sequence>MFTRYRLAGAVVLASASLGVVPFAAPGVAAPLVGATAAPVITCAEQGTVHWAGSGLGAIPSKIAWTATTRFTDCTGSAVDEGKPYPVTMDEQGFEVASCDGKVSVHQGTGTITWSDGSTSTISSAAAGNQSKSKGSGPALFPIVIASGTYAGHTASDDNTVSTAQSCPGVTEAELTGTFTVD</sequence>
<protein>
    <recommendedName>
        <fullName evidence="5">Ig-like domain-containing protein</fullName>
    </recommendedName>
</protein>
<feature type="compositionally biased region" description="Low complexity" evidence="1">
    <location>
        <begin position="116"/>
        <end position="128"/>
    </location>
</feature>
<dbReference type="RefSeq" id="WP_062969985.1">
    <property type="nucleotide sequence ID" value="NZ_JAAXOS010000003.1"/>
</dbReference>
<dbReference type="AlphaFoldDB" id="A0A7X6L1C0"/>
<keyword evidence="4" id="KW-1185">Reference proteome</keyword>
<feature type="region of interest" description="Disordered" evidence="1">
    <location>
        <begin position="116"/>
        <end position="136"/>
    </location>
</feature>
<evidence type="ECO:0008006" key="5">
    <source>
        <dbReference type="Google" id="ProtNLM"/>
    </source>
</evidence>
<feature type="chain" id="PRO_5031557225" description="Ig-like domain-containing protein" evidence="2">
    <location>
        <begin position="25"/>
        <end position="182"/>
    </location>
</feature>
<feature type="signal peptide" evidence="2">
    <location>
        <begin position="1"/>
        <end position="24"/>
    </location>
</feature>
<accession>A0A7X6L1C0</accession>
<comment type="caution">
    <text evidence="3">The sequence shown here is derived from an EMBL/GenBank/DDBJ whole genome shotgun (WGS) entry which is preliminary data.</text>
</comment>
<evidence type="ECO:0000256" key="1">
    <source>
        <dbReference type="SAM" id="MobiDB-lite"/>
    </source>
</evidence>
<dbReference type="EMBL" id="JAAXOS010000003">
    <property type="protein sequence ID" value="NKY25908.1"/>
    <property type="molecule type" value="Genomic_DNA"/>
</dbReference>
<keyword evidence="2" id="KW-0732">Signal</keyword>
<proteinExistence type="predicted"/>